<protein>
    <submittedName>
        <fullName evidence="2">Uncharacterized protein</fullName>
    </submittedName>
</protein>
<accession>A0A1M5IJM8</accession>
<feature type="compositionally biased region" description="Basic and acidic residues" evidence="1">
    <location>
        <begin position="1"/>
        <end position="17"/>
    </location>
</feature>
<dbReference type="STRING" id="494016.SAMN04487965_3690"/>
<dbReference type="Proteomes" id="UP000184170">
    <property type="component" value="Unassembled WGS sequence"/>
</dbReference>
<keyword evidence="3" id="KW-1185">Reference proteome</keyword>
<proteinExistence type="predicted"/>
<dbReference type="RefSeq" id="WP_159436046.1">
    <property type="nucleotide sequence ID" value="NZ_FQVA01000012.1"/>
</dbReference>
<dbReference type="AlphaFoldDB" id="A0A1M5IJM8"/>
<evidence type="ECO:0000313" key="2">
    <source>
        <dbReference type="EMBL" id="SHG28554.1"/>
    </source>
</evidence>
<gene>
    <name evidence="2" type="ORF">SAMN04487965_3690</name>
</gene>
<organism evidence="2 3">
    <name type="scientific">Microbulbifer donghaiensis</name>
    <dbReference type="NCBI Taxonomy" id="494016"/>
    <lineage>
        <taxon>Bacteria</taxon>
        <taxon>Pseudomonadati</taxon>
        <taxon>Pseudomonadota</taxon>
        <taxon>Gammaproteobacteria</taxon>
        <taxon>Cellvibrionales</taxon>
        <taxon>Microbulbiferaceae</taxon>
        <taxon>Microbulbifer</taxon>
    </lineage>
</organism>
<evidence type="ECO:0000313" key="3">
    <source>
        <dbReference type="Proteomes" id="UP000184170"/>
    </source>
</evidence>
<feature type="region of interest" description="Disordered" evidence="1">
    <location>
        <begin position="1"/>
        <end position="28"/>
    </location>
</feature>
<dbReference type="EMBL" id="FQVA01000012">
    <property type="protein sequence ID" value="SHG28554.1"/>
    <property type="molecule type" value="Genomic_DNA"/>
</dbReference>
<name>A0A1M5IJM8_9GAMM</name>
<evidence type="ECO:0000256" key="1">
    <source>
        <dbReference type="SAM" id="MobiDB-lite"/>
    </source>
</evidence>
<reference evidence="3" key="1">
    <citation type="submission" date="2016-11" db="EMBL/GenBank/DDBJ databases">
        <authorList>
            <person name="Varghese N."/>
            <person name="Submissions S."/>
        </authorList>
    </citation>
    <scope>NUCLEOTIDE SEQUENCE [LARGE SCALE GENOMIC DNA]</scope>
    <source>
        <strain evidence="3">CGMCC 1.7063</strain>
    </source>
</reference>
<sequence>MGNSKDEKHLNSAEKQKTPLSTEVEPKELATKVEQAVFRHGTDIKNKPFRK</sequence>